<sequence>MKTKHVVIGMMAAAAVGAVCGLLFAPDKGKETRKKIRDGANDLAGKVKKSIRKNHLTGEIEVS</sequence>
<dbReference type="OrthoDB" id="676025at2"/>
<proteinExistence type="predicted"/>
<keyword evidence="1" id="KW-1133">Transmembrane helix</keyword>
<dbReference type="InterPro" id="IPR024623">
    <property type="entry name" value="YtxH"/>
</dbReference>
<dbReference type="RefSeq" id="WP_130542326.1">
    <property type="nucleotide sequence ID" value="NZ_CP042431.1"/>
</dbReference>
<reference evidence="2 3" key="1">
    <citation type="submission" date="2019-02" db="EMBL/GenBank/DDBJ databases">
        <title>Genomic Encyclopedia of Type Strains, Phase IV (KMG-IV): sequencing the most valuable type-strain genomes for metagenomic binning, comparative biology and taxonomic classification.</title>
        <authorList>
            <person name="Goeker M."/>
        </authorList>
    </citation>
    <scope>NUCLEOTIDE SEQUENCE [LARGE SCALE GENOMIC DNA]</scope>
    <source>
        <strain evidence="2 3">DSM 18116</strain>
    </source>
</reference>
<name>A0A4Q7MV40_9BACT</name>
<gene>
    <name evidence="2" type="ORF">EV199_3772</name>
</gene>
<dbReference type="Proteomes" id="UP000293874">
    <property type="component" value="Unassembled WGS sequence"/>
</dbReference>
<evidence type="ECO:0000256" key="1">
    <source>
        <dbReference type="SAM" id="Phobius"/>
    </source>
</evidence>
<comment type="caution">
    <text evidence="2">The sequence shown here is derived from an EMBL/GenBank/DDBJ whole genome shotgun (WGS) entry which is preliminary data.</text>
</comment>
<dbReference type="Pfam" id="PF12732">
    <property type="entry name" value="YtxH"/>
    <property type="match status" value="1"/>
</dbReference>
<dbReference type="EMBL" id="SGXA01000002">
    <property type="protein sequence ID" value="RZS71859.1"/>
    <property type="molecule type" value="Genomic_DNA"/>
</dbReference>
<dbReference type="AlphaFoldDB" id="A0A4Q7MV40"/>
<feature type="transmembrane region" description="Helical" evidence="1">
    <location>
        <begin position="6"/>
        <end position="25"/>
    </location>
</feature>
<accession>A0A4Q7MV40</accession>
<evidence type="ECO:0000313" key="3">
    <source>
        <dbReference type="Proteomes" id="UP000293874"/>
    </source>
</evidence>
<evidence type="ECO:0000313" key="2">
    <source>
        <dbReference type="EMBL" id="RZS71859.1"/>
    </source>
</evidence>
<keyword evidence="1" id="KW-0472">Membrane</keyword>
<keyword evidence="1" id="KW-0812">Transmembrane</keyword>
<organism evidence="2 3">
    <name type="scientific">Pseudobacter ginsenosidimutans</name>
    <dbReference type="NCBI Taxonomy" id="661488"/>
    <lineage>
        <taxon>Bacteria</taxon>
        <taxon>Pseudomonadati</taxon>
        <taxon>Bacteroidota</taxon>
        <taxon>Chitinophagia</taxon>
        <taxon>Chitinophagales</taxon>
        <taxon>Chitinophagaceae</taxon>
        <taxon>Pseudobacter</taxon>
    </lineage>
</organism>
<protein>
    <submittedName>
        <fullName evidence="2">YtxH-like protein</fullName>
    </submittedName>
</protein>
<keyword evidence="3" id="KW-1185">Reference proteome</keyword>